<dbReference type="Gene3D" id="1.10.357.10">
    <property type="entry name" value="Tetracycline Repressor, domain 2"/>
    <property type="match status" value="1"/>
</dbReference>
<dbReference type="Proteomes" id="UP000007374">
    <property type="component" value="Unassembled WGS sequence"/>
</dbReference>
<dbReference type="eggNOG" id="COG1309">
    <property type="taxonomic scope" value="Bacteria"/>
</dbReference>
<evidence type="ECO:0000259" key="3">
    <source>
        <dbReference type="PROSITE" id="PS50977"/>
    </source>
</evidence>
<dbReference type="InterPro" id="IPR001647">
    <property type="entry name" value="HTH_TetR"/>
</dbReference>
<dbReference type="AlphaFoldDB" id="K2N1S0"/>
<evidence type="ECO:0000256" key="2">
    <source>
        <dbReference type="PROSITE-ProRule" id="PRU00335"/>
    </source>
</evidence>
<protein>
    <submittedName>
        <fullName evidence="4">TetR family transcriptional regulator</fullName>
    </submittedName>
</protein>
<keyword evidence="5" id="KW-1185">Reference proteome</keyword>
<dbReference type="STRING" id="721133.SAMN05216176_11149"/>
<dbReference type="PANTHER" id="PTHR30055">
    <property type="entry name" value="HTH-TYPE TRANSCRIPTIONAL REGULATOR RUTR"/>
    <property type="match status" value="1"/>
</dbReference>
<evidence type="ECO:0000313" key="4">
    <source>
        <dbReference type="EMBL" id="EKF41428.1"/>
    </source>
</evidence>
<dbReference type="PANTHER" id="PTHR30055:SF181">
    <property type="entry name" value="BLR6905 PROTEIN"/>
    <property type="match status" value="1"/>
</dbReference>
<dbReference type="PRINTS" id="PR00455">
    <property type="entry name" value="HTHTETR"/>
</dbReference>
<reference evidence="4 5" key="1">
    <citation type="journal article" date="2012" name="J. Bacteriol.">
        <title>Genome Sequence of Nitratireductor indicus Type Strain C115.</title>
        <authorList>
            <person name="Lai Q."/>
            <person name="Li G."/>
            <person name="Yu Z."/>
            <person name="Shao Z."/>
        </authorList>
    </citation>
    <scope>NUCLEOTIDE SEQUENCE [LARGE SCALE GENOMIC DNA]</scope>
    <source>
        <strain evidence="4 5">C115</strain>
    </source>
</reference>
<dbReference type="InterPro" id="IPR009057">
    <property type="entry name" value="Homeodomain-like_sf"/>
</dbReference>
<dbReference type="OrthoDB" id="7465645at2"/>
<dbReference type="InterPro" id="IPR050109">
    <property type="entry name" value="HTH-type_TetR-like_transc_reg"/>
</dbReference>
<feature type="domain" description="HTH tetR-type" evidence="3">
    <location>
        <begin position="12"/>
        <end position="71"/>
    </location>
</feature>
<dbReference type="PATRIC" id="fig|1231190.3.peg.3371"/>
<keyword evidence="1 2" id="KW-0238">DNA-binding</keyword>
<comment type="caution">
    <text evidence="4">The sequence shown here is derived from an EMBL/GenBank/DDBJ whole genome shotgun (WGS) entry which is preliminary data.</text>
</comment>
<organism evidence="4 5">
    <name type="scientific">Nitratireductor indicus C115</name>
    <dbReference type="NCBI Taxonomy" id="1231190"/>
    <lineage>
        <taxon>Bacteria</taxon>
        <taxon>Pseudomonadati</taxon>
        <taxon>Pseudomonadota</taxon>
        <taxon>Alphaproteobacteria</taxon>
        <taxon>Hyphomicrobiales</taxon>
        <taxon>Phyllobacteriaceae</taxon>
        <taxon>Nitratireductor</taxon>
    </lineage>
</organism>
<dbReference type="Pfam" id="PF00440">
    <property type="entry name" value="TetR_N"/>
    <property type="match status" value="1"/>
</dbReference>
<dbReference type="RefSeq" id="WP_009451451.1">
    <property type="nucleotide sequence ID" value="NZ_AMSI01000011.1"/>
</dbReference>
<sequence>MGVNEKKRLSPELREKQIVSEAIAFFADQGFGGQTRELAKRIGITQPLLYRYFASKDALIERVYQDVFVGRWKEDWQAILTERAIPLRERLTRVYREYARVIDNREWVRILILAGMKGESLNRRYLDQVRDKLIEPLCREMRHEAELPSPEDVPLSSQELDIAWSFHGTFIYRGIRKWIYNVPVEGDADAAVDNAISVFLDGFPKTLPRILSGSAAG</sequence>
<evidence type="ECO:0000256" key="1">
    <source>
        <dbReference type="ARBA" id="ARBA00023125"/>
    </source>
</evidence>
<proteinExistence type="predicted"/>
<dbReference type="SUPFAM" id="SSF46689">
    <property type="entry name" value="Homeodomain-like"/>
    <property type="match status" value="1"/>
</dbReference>
<dbReference type="EMBL" id="AMSI01000011">
    <property type="protein sequence ID" value="EKF41428.1"/>
    <property type="molecule type" value="Genomic_DNA"/>
</dbReference>
<name>K2N1S0_9HYPH</name>
<feature type="DNA-binding region" description="H-T-H motif" evidence="2">
    <location>
        <begin position="34"/>
        <end position="53"/>
    </location>
</feature>
<dbReference type="GO" id="GO:0000976">
    <property type="term" value="F:transcription cis-regulatory region binding"/>
    <property type="evidence" value="ECO:0007669"/>
    <property type="project" value="TreeGrafter"/>
</dbReference>
<accession>K2N1S0</accession>
<gene>
    <name evidence="4" type="ORF">NA8A_16291</name>
</gene>
<dbReference type="PROSITE" id="PS50977">
    <property type="entry name" value="HTH_TETR_2"/>
    <property type="match status" value="1"/>
</dbReference>
<evidence type="ECO:0000313" key="5">
    <source>
        <dbReference type="Proteomes" id="UP000007374"/>
    </source>
</evidence>
<dbReference type="GO" id="GO:0003700">
    <property type="term" value="F:DNA-binding transcription factor activity"/>
    <property type="evidence" value="ECO:0007669"/>
    <property type="project" value="TreeGrafter"/>
</dbReference>